<evidence type="ECO:0008006" key="4">
    <source>
        <dbReference type="Google" id="ProtNLM"/>
    </source>
</evidence>
<sequence length="308" mass="33202">MIWLTFRQHRAQLAATGALLLALGAMFLVSGLEAARYAAEHAGLPPGELAAALGDRYQAVYTVFGWMPIVAPALIGAFWGAPLLAGEFERGTNKLVWTQSVPPGRWLAVKLSLLSLAAAAGGLLLSAMVSAWRSVFDRDDVFGNIGVFNMVGVAPAAWWLFAFTVGVAAGAFLRRTLPAMAVVVAVLAVVTFGLFRLSEHYAEPARIVAADRSVLEHDVRLVGQAWLDPAGREIAVPPPGACPRPAGGGERAQLEYERCLLAKGYRHVLYVHGPERFWRFQWTEASILLLASAGLTAAAVHRTLRRRV</sequence>
<dbReference type="RefSeq" id="WP_093260302.1">
    <property type="nucleotide sequence ID" value="NZ_FNKK01000002.1"/>
</dbReference>
<gene>
    <name evidence="2" type="ORF">SAMN04489764_3597</name>
</gene>
<dbReference type="STRING" id="35622.SAMN04489764_3597"/>
<dbReference type="EMBL" id="FNKK01000002">
    <property type="protein sequence ID" value="SDR12673.1"/>
    <property type="molecule type" value="Genomic_DNA"/>
</dbReference>
<keyword evidence="1" id="KW-1133">Transmembrane helix</keyword>
<keyword evidence="3" id="KW-1185">Reference proteome</keyword>
<dbReference type="OrthoDB" id="3579673at2"/>
<dbReference type="Proteomes" id="UP000217103">
    <property type="component" value="Unassembled WGS sequence"/>
</dbReference>
<feature type="transmembrane region" description="Helical" evidence="1">
    <location>
        <begin position="106"/>
        <end position="132"/>
    </location>
</feature>
<evidence type="ECO:0000313" key="3">
    <source>
        <dbReference type="Proteomes" id="UP000217103"/>
    </source>
</evidence>
<feature type="transmembrane region" description="Helical" evidence="1">
    <location>
        <begin position="285"/>
        <end position="304"/>
    </location>
</feature>
<dbReference type="AlphaFoldDB" id="A0A1H1GHY6"/>
<keyword evidence="1" id="KW-0812">Transmembrane</keyword>
<name>A0A1H1GHY6_9ACTN</name>
<evidence type="ECO:0000256" key="1">
    <source>
        <dbReference type="SAM" id="Phobius"/>
    </source>
</evidence>
<evidence type="ECO:0000313" key="2">
    <source>
        <dbReference type="EMBL" id="SDR12673.1"/>
    </source>
</evidence>
<feature type="transmembrane region" description="Helical" evidence="1">
    <location>
        <begin position="152"/>
        <end position="173"/>
    </location>
</feature>
<proteinExistence type="predicted"/>
<keyword evidence="1" id="KW-0472">Membrane</keyword>
<reference evidence="2 3" key="1">
    <citation type="submission" date="2016-10" db="EMBL/GenBank/DDBJ databases">
        <authorList>
            <person name="de Groot N.N."/>
        </authorList>
    </citation>
    <scope>NUCLEOTIDE SEQUENCE [LARGE SCALE GENOMIC DNA]</scope>
    <source>
        <strain evidence="2 3">DSM 43794</strain>
    </source>
</reference>
<feature type="transmembrane region" description="Helical" evidence="1">
    <location>
        <begin position="180"/>
        <end position="198"/>
    </location>
</feature>
<protein>
    <recommendedName>
        <fullName evidence="4">ABC-2 family transporter protein</fullName>
    </recommendedName>
</protein>
<organism evidence="2 3">
    <name type="scientific">Thermostaphylospora chromogena</name>
    <dbReference type="NCBI Taxonomy" id="35622"/>
    <lineage>
        <taxon>Bacteria</taxon>
        <taxon>Bacillati</taxon>
        <taxon>Actinomycetota</taxon>
        <taxon>Actinomycetes</taxon>
        <taxon>Streptosporangiales</taxon>
        <taxon>Thermomonosporaceae</taxon>
        <taxon>Thermostaphylospora</taxon>
    </lineage>
</organism>
<feature type="transmembrane region" description="Helical" evidence="1">
    <location>
        <begin position="58"/>
        <end position="85"/>
    </location>
</feature>
<accession>A0A1H1GHY6</accession>